<sequence>MSTNMTAGPSPVTAIIDAGVSTLALTKPVAIAMVLGTLLAGGTAVAGYHAIRKCTRQSAANDTSTAPTAAEIEAALDAELHVRYSMPQIVVTSPSIASNKSYVADAIKGSALRSAKICSTGLTVPMPPKRIARKRRASSSEVSKTTVLGPAPGETEERRQSV</sequence>
<protein>
    <submittedName>
        <fullName evidence="3">Uncharacterized protein</fullName>
    </submittedName>
</protein>
<reference evidence="3" key="1">
    <citation type="submission" date="2023-08" db="EMBL/GenBank/DDBJ databases">
        <title>Black Yeasts Isolated from many extreme environments.</title>
        <authorList>
            <person name="Coleine C."/>
            <person name="Stajich J.E."/>
            <person name="Selbmann L."/>
        </authorList>
    </citation>
    <scope>NUCLEOTIDE SEQUENCE</scope>
    <source>
        <strain evidence="3">CCFEE 5810</strain>
    </source>
</reference>
<accession>A0AAN7VLU9</accession>
<feature type="transmembrane region" description="Helical" evidence="2">
    <location>
        <begin position="29"/>
        <end position="51"/>
    </location>
</feature>
<keyword evidence="2" id="KW-0812">Transmembrane</keyword>
<feature type="region of interest" description="Disordered" evidence="1">
    <location>
        <begin position="127"/>
        <end position="162"/>
    </location>
</feature>
<comment type="caution">
    <text evidence="3">The sequence shown here is derived from an EMBL/GenBank/DDBJ whole genome shotgun (WGS) entry which is preliminary data.</text>
</comment>
<name>A0AAN7VLU9_9PEZI</name>
<keyword evidence="2" id="KW-0472">Membrane</keyword>
<keyword evidence="2" id="KW-1133">Transmembrane helix</keyword>
<proteinExistence type="predicted"/>
<gene>
    <name evidence="3" type="ORF">LTR97_012619</name>
</gene>
<organism evidence="3 4">
    <name type="scientific">Elasticomyces elasticus</name>
    <dbReference type="NCBI Taxonomy" id="574655"/>
    <lineage>
        <taxon>Eukaryota</taxon>
        <taxon>Fungi</taxon>
        <taxon>Dikarya</taxon>
        <taxon>Ascomycota</taxon>
        <taxon>Pezizomycotina</taxon>
        <taxon>Dothideomycetes</taxon>
        <taxon>Dothideomycetidae</taxon>
        <taxon>Mycosphaerellales</taxon>
        <taxon>Teratosphaeriaceae</taxon>
        <taxon>Elasticomyces</taxon>
    </lineage>
</organism>
<dbReference type="AlphaFoldDB" id="A0AAN7VLU9"/>
<dbReference type="EMBL" id="JAVRQU010000028">
    <property type="protein sequence ID" value="KAK5689859.1"/>
    <property type="molecule type" value="Genomic_DNA"/>
</dbReference>
<evidence type="ECO:0000256" key="1">
    <source>
        <dbReference type="SAM" id="MobiDB-lite"/>
    </source>
</evidence>
<dbReference type="Proteomes" id="UP001310594">
    <property type="component" value="Unassembled WGS sequence"/>
</dbReference>
<evidence type="ECO:0000256" key="2">
    <source>
        <dbReference type="SAM" id="Phobius"/>
    </source>
</evidence>
<evidence type="ECO:0000313" key="3">
    <source>
        <dbReference type="EMBL" id="KAK5689859.1"/>
    </source>
</evidence>
<evidence type="ECO:0000313" key="4">
    <source>
        <dbReference type="Proteomes" id="UP001310594"/>
    </source>
</evidence>